<dbReference type="InterPro" id="IPR018657">
    <property type="entry name" value="LarA-like_N"/>
</dbReference>
<dbReference type="Proteomes" id="UP000198661">
    <property type="component" value="Unassembled WGS sequence"/>
</dbReference>
<protein>
    <recommendedName>
        <fullName evidence="1">LarA-like N-terminal domain-containing protein</fullName>
    </recommendedName>
</protein>
<organism evidence="2 3">
    <name type="scientific">Planifilum fulgidum</name>
    <dbReference type="NCBI Taxonomy" id="201973"/>
    <lineage>
        <taxon>Bacteria</taxon>
        <taxon>Bacillati</taxon>
        <taxon>Bacillota</taxon>
        <taxon>Bacilli</taxon>
        <taxon>Bacillales</taxon>
        <taxon>Thermoactinomycetaceae</taxon>
        <taxon>Planifilum</taxon>
    </lineage>
</organism>
<dbReference type="EMBL" id="FOOK01000001">
    <property type="protein sequence ID" value="SFF63801.1"/>
    <property type="molecule type" value="Genomic_DNA"/>
</dbReference>
<dbReference type="RefSeq" id="WP_425439102.1">
    <property type="nucleotide sequence ID" value="NZ_FOOK01000001.1"/>
</dbReference>
<dbReference type="AlphaFoldDB" id="A0A1I2KFB4"/>
<dbReference type="STRING" id="201973.SAMN04488025_10198"/>
<name>A0A1I2KFB4_9BACL</name>
<feature type="domain" description="LarA-like N-terminal" evidence="1">
    <location>
        <begin position="16"/>
        <end position="56"/>
    </location>
</feature>
<keyword evidence="3" id="KW-1185">Reference proteome</keyword>
<dbReference type="GO" id="GO:0050043">
    <property type="term" value="F:lactate racemase activity"/>
    <property type="evidence" value="ECO:0007669"/>
    <property type="project" value="InterPro"/>
</dbReference>
<evidence type="ECO:0000313" key="3">
    <source>
        <dbReference type="Proteomes" id="UP000198661"/>
    </source>
</evidence>
<sequence>MLKQLVITENSVEAPIRSSMDVVEVGRLASGLPVYTDRQAYSADKVIVINRVKPHTAFRGAIIREEPGHPLQPGRRFAR</sequence>
<proteinExistence type="predicted"/>
<reference evidence="2 3" key="1">
    <citation type="submission" date="2016-10" db="EMBL/GenBank/DDBJ databases">
        <authorList>
            <person name="de Groot N.N."/>
        </authorList>
    </citation>
    <scope>NUCLEOTIDE SEQUENCE [LARGE SCALE GENOMIC DNA]</scope>
    <source>
        <strain evidence="2 3">DSM 44945</strain>
    </source>
</reference>
<evidence type="ECO:0000313" key="2">
    <source>
        <dbReference type="EMBL" id="SFF63801.1"/>
    </source>
</evidence>
<accession>A0A1I2KFB4</accession>
<gene>
    <name evidence="2" type="ORF">SAMN04488025_10198</name>
</gene>
<dbReference type="Pfam" id="PF09861">
    <property type="entry name" value="Lar_N"/>
    <property type="match status" value="1"/>
</dbReference>
<dbReference type="Gene3D" id="3.40.50.11440">
    <property type="match status" value="1"/>
</dbReference>
<evidence type="ECO:0000259" key="1">
    <source>
        <dbReference type="Pfam" id="PF09861"/>
    </source>
</evidence>